<reference evidence="1 2" key="1">
    <citation type="submission" date="2024-08" db="EMBL/GenBank/DDBJ databases">
        <title>Sulfate-reducing bacteria isolated from formation water of the oil field in Kazakhstan and description of Pseudodesulfovibrio sp.</title>
        <authorList>
            <person name="Bidzhieva S.K."/>
            <person name="Tourova T.P."/>
            <person name="Grouzdev D.S."/>
            <person name="Beletsky A.V."/>
            <person name="Sokolova D.S."/>
            <person name="Samigullina S.R."/>
            <person name="Poltaraus A.B."/>
            <person name="Avtukh A.N."/>
            <person name="Tereshina V.M."/>
            <person name="Zhaparov N.S."/>
            <person name="Mardanov A.V."/>
            <person name="Nazina T.N."/>
        </authorList>
    </citation>
    <scope>NUCLEOTIDE SEQUENCE [LARGE SCALE GENOMIC DNA]</scope>
    <source>
        <strain evidence="1 2">9FUS</strain>
    </source>
</reference>
<sequence length="420" mass="44342">MDSTTFRVLPVDRGEACLLTSRRGAYLFDGGSLAGNLPRLLRERRVGRLRAVVCTSASAGRLGGILDLMDSGYPVGEYWLPEGLRDLALAASGFDGGFPDWLIRCGWPVPVEASFPVPGTLPPVGGGHPLAAGAKLALLGAAACTGRLPSRPRPMTPPATFSAVAELLLERAAGSIGGDLLPLCLDALARDAAGGPEARAVLCGRLLTHQTEGLAVSRRRVAREVAGTLALAVAAEGLLARGGVRVRWFRQTGRLEEHLVPRHPVMCLNGLPAPDGPGSPGRVSAAGLLQAVRRLNAPATGLAFRYGDADCGALICGNSALAFLGRRAALPLTRPTVITAPQQGGPGGEEAYGRIRSADPSADVWVRSHDSPARRVAEGFRRQAVRCCLRDCRDRTVWEILLAFDRGRWKRRPDGACTCV</sequence>
<dbReference type="Proteomes" id="UP001568698">
    <property type="component" value="Unassembled WGS sequence"/>
</dbReference>
<evidence type="ECO:0000313" key="1">
    <source>
        <dbReference type="EMBL" id="MEZ7198356.1"/>
    </source>
</evidence>
<gene>
    <name evidence="1" type="ORF">AB6M95_16525</name>
</gene>
<proteinExistence type="predicted"/>
<protein>
    <recommendedName>
        <fullName evidence="3">Beta-lactamase superfamily domain-containing protein</fullName>
    </recommendedName>
</protein>
<accession>A0ABV4K7V9</accession>
<name>A0ABV4K7V9_9BACT</name>
<dbReference type="RefSeq" id="WP_371387848.1">
    <property type="nucleotide sequence ID" value="NZ_JBGLYH010000064.1"/>
</dbReference>
<evidence type="ECO:0000313" key="2">
    <source>
        <dbReference type="Proteomes" id="UP001568698"/>
    </source>
</evidence>
<evidence type="ECO:0008006" key="3">
    <source>
        <dbReference type="Google" id="ProtNLM"/>
    </source>
</evidence>
<organism evidence="1 2">
    <name type="scientific">Pseudodesulfovibrio karagichevae</name>
    <dbReference type="NCBI Taxonomy" id="3239305"/>
    <lineage>
        <taxon>Bacteria</taxon>
        <taxon>Pseudomonadati</taxon>
        <taxon>Thermodesulfobacteriota</taxon>
        <taxon>Desulfovibrionia</taxon>
        <taxon>Desulfovibrionales</taxon>
        <taxon>Desulfovibrionaceae</taxon>
    </lineage>
</organism>
<dbReference type="EMBL" id="JBGLYH010000064">
    <property type="protein sequence ID" value="MEZ7198356.1"/>
    <property type="molecule type" value="Genomic_DNA"/>
</dbReference>
<keyword evidence="2" id="KW-1185">Reference proteome</keyword>
<comment type="caution">
    <text evidence="1">The sequence shown here is derived from an EMBL/GenBank/DDBJ whole genome shotgun (WGS) entry which is preliminary data.</text>
</comment>